<feature type="domain" description="UPAR/Ly6" evidence="9">
    <location>
        <begin position="19"/>
        <end position="112"/>
    </location>
</feature>
<feature type="signal peptide" evidence="8">
    <location>
        <begin position="1"/>
        <end position="18"/>
    </location>
</feature>
<dbReference type="PANTHER" id="PTHR20914:SF26">
    <property type="entry name" value="PHOSPHOLIPASE A2 INHIBITOR CNF-LIKE"/>
    <property type="match status" value="1"/>
</dbReference>
<evidence type="ECO:0000313" key="11">
    <source>
        <dbReference type="Proteomes" id="UP000424527"/>
    </source>
</evidence>
<dbReference type="InterPro" id="IPR016054">
    <property type="entry name" value="LY6_UPA_recep-like"/>
</dbReference>
<dbReference type="InterPro" id="IPR050918">
    <property type="entry name" value="CNF-like_PLA2_Inhibitor"/>
</dbReference>
<evidence type="ECO:0000256" key="1">
    <source>
        <dbReference type="ARBA" id="ARBA00004236"/>
    </source>
</evidence>
<evidence type="ECO:0000259" key="9">
    <source>
        <dbReference type="SMART" id="SM00134"/>
    </source>
</evidence>
<reference evidence="10 11" key="1">
    <citation type="submission" date="2019-07" db="EMBL/GenBank/DDBJ databases">
        <title>Chromosome genome assembly for large yellow croaker.</title>
        <authorList>
            <person name="Xiao S."/>
        </authorList>
    </citation>
    <scope>NUCLEOTIDE SEQUENCE [LARGE SCALE GENOMIC DNA]</scope>
    <source>
        <strain evidence="10">JMULYC20181020</strain>
        <tissue evidence="10">Muscle</tissue>
    </source>
</reference>
<protein>
    <recommendedName>
        <fullName evidence="9">UPAR/Ly6 domain-containing protein</fullName>
    </recommendedName>
</protein>
<dbReference type="Pfam" id="PF00021">
    <property type="entry name" value="UPAR_LY6"/>
    <property type="match status" value="1"/>
</dbReference>
<organism evidence="10 11">
    <name type="scientific">Larimichthys crocea</name>
    <name type="common">Large yellow croaker</name>
    <name type="synonym">Pseudosciaena crocea</name>
    <dbReference type="NCBI Taxonomy" id="215358"/>
    <lineage>
        <taxon>Eukaryota</taxon>
        <taxon>Metazoa</taxon>
        <taxon>Chordata</taxon>
        <taxon>Craniata</taxon>
        <taxon>Vertebrata</taxon>
        <taxon>Euteleostomi</taxon>
        <taxon>Actinopterygii</taxon>
        <taxon>Neopterygii</taxon>
        <taxon>Teleostei</taxon>
        <taxon>Neoteleostei</taxon>
        <taxon>Acanthomorphata</taxon>
        <taxon>Eupercaria</taxon>
        <taxon>Sciaenidae</taxon>
        <taxon>Larimichthys</taxon>
    </lineage>
</organism>
<dbReference type="GO" id="GO:0005886">
    <property type="term" value="C:plasma membrane"/>
    <property type="evidence" value="ECO:0007669"/>
    <property type="project" value="UniProtKB-SubCell"/>
</dbReference>
<dbReference type="SMART" id="SM00134">
    <property type="entry name" value="LU"/>
    <property type="match status" value="2"/>
</dbReference>
<dbReference type="Proteomes" id="UP000424527">
    <property type="component" value="Unassembled WGS sequence"/>
</dbReference>
<accession>A0A6G0IBB6</accession>
<dbReference type="PANTHER" id="PTHR20914">
    <property type="entry name" value="LY6/PLAUR DOMAIN-CONTAINING PROTEIN 8"/>
    <property type="match status" value="1"/>
</dbReference>
<evidence type="ECO:0000256" key="8">
    <source>
        <dbReference type="SAM" id="SignalP"/>
    </source>
</evidence>
<dbReference type="Gene3D" id="2.10.60.10">
    <property type="entry name" value="CD59"/>
    <property type="match status" value="2"/>
</dbReference>
<evidence type="ECO:0000256" key="3">
    <source>
        <dbReference type="ARBA" id="ARBA00022475"/>
    </source>
</evidence>
<dbReference type="CDD" id="cd23542">
    <property type="entry name" value="TFP_LU_ECD_Ly6D"/>
    <property type="match status" value="1"/>
</dbReference>
<dbReference type="EMBL" id="REGW02000012">
    <property type="protein sequence ID" value="KAE8288647.1"/>
    <property type="molecule type" value="Genomic_DNA"/>
</dbReference>
<dbReference type="InterPro" id="IPR035076">
    <property type="entry name" value="Toxin/TOLIP"/>
</dbReference>
<dbReference type="AlphaFoldDB" id="A0A6G0IBB6"/>
<keyword evidence="5 8" id="KW-0732">Signal</keyword>
<feature type="domain" description="UPAR/Ly6" evidence="9">
    <location>
        <begin position="115"/>
        <end position="199"/>
    </location>
</feature>
<dbReference type="Pfam" id="PF00087">
    <property type="entry name" value="Toxin_TOLIP"/>
    <property type="match status" value="1"/>
</dbReference>
<comment type="subcellular location">
    <subcellularLocation>
        <location evidence="1">Cell membrane</location>
    </subcellularLocation>
    <subcellularLocation>
        <location evidence="2">Secreted</location>
    </subcellularLocation>
</comment>
<keyword evidence="3" id="KW-1003">Cell membrane</keyword>
<dbReference type="SUPFAM" id="SSF57302">
    <property type="entry name" value="Snake toxin-like"/>
    <property type="match status" value="2"/>
</dbReference>
<comment type="caution">
    <text evidence="10">The sequence shown here is derived from an EMBL/GenBank/DDBJ whole genome shotgun (WGS) entry which is preliminary data.</text>
</comment>
<sequence length="208" mass="21973">MHLLTLIFGIVLLPGAYTLRCNKCIPTSSGGCVNTEKICSAHGYQCASVRMISYAGGLKVSDLQMKSCVVQEQCGETSINFGLGRHVITTECCAIDFCNTKPASEPSRHTPNGKKCYHCNGPKCTATLNCEGNEDHCITKTVISGEKQKIIKGCASSKMCSSTVNAEIKGAIGGTFTCCQGDYCNSASSTSAGLLLLVAPLVSFVMFS</sequence>
<keyword evidence="4" id="KW-0964">Secreted</keyword>
<proteinExistence type="predicted"/>
<evidence type="ECO:0000256" key="6">
    <source>
        <dbReference type="ARBA" id="ARBA00023136"/>
    </source>
</evidence>
<evidence type="ECO:0000256" key="2">
    <source>
        <dbReference type="ARBA" id="ARBA00004613"/>
    </source>
</evidence>
<evidence type="ECO:0000256" key="7">
    <source>
        <dbReference type="ARBA" id="ARBA00023180"/>
    </source>
</evidence>
<evidence type="ECO:0000256" key="4">
    <source>
        <dbReference type="ARBA" id="ARBA00022525"/>
    </source>
</evidence>
<name>A0A6G0IBB6_LARCR</name>
<keyword evidence="7" id="KW-0325">Glycoprotein</keyword>
<dbReference type="InterPro" id="IPR045860">
    <property type="entry name" value="Snake_toxin-like_sf"/>
</dbReference>
<evidence type="ECO:0000256" key="5">
    <source>
        <dbReference type="ARBA" id="ARBA00022729"/>
    </source>
</evidence>
<keyword evidence="6" id="KW-0472">Membrane</keyword>
<dbReference type="GO" id="GO:0005576">
    <property type="term" value="C:extracellular region"/>
    <property type="evidence" value="ECO:0007669"/>
    <property type="project" value="UniProtKB-SubCell"/>
</dbReference>
<feature type="chain" id="PRO_5026227775" description="UPAR/Ly6 domain-containing protein" evidence="8">
    <location>
        <begin position="19"/>
        <end position="208"/>
    </location>
</feature>
<evidence type="ECO:0000313" key="10">
    <source>
        <dbReference type="EMBL" id="KAE8288647.1"/>
    </source>
</evidence>
<gene>
    <name evidence="10" type="ORF">D5F01_LYC12522</name>
</gene>
<keyword evidence="11" id="KW-1185">Reference proteome</keyword>